<gene>
    <name evidence="2" type="ORF">P154DRAFT_570262</name>
</gene>
<dbReference type="EMBL" id="ML977560">
    <property type="protein sequence ID" value="KAF2006192.1"/>
    <property type="molecule type" value="Genomic_DNA"/>
</dbReference>
<proteinExistence type="predicted"/>
<dbReference type="AlphaFoldDB" id="A0A6A5WWU4"/>
<accession>A0A6A5WWU4</accession>
<evidence type="ECO:0000256" key="1">
    <source>
        <dbReference type="SAM" id="Phobius"/>
    </source>
</evidence>
<protein>
    <submittedName>
        <fullName evidence="2">Uncharacterized protein</fullName>
    </submittedName>
</protein>
<dbReference type="Proteomes" id="UP000799779">
    <property type="component" value="Unassembled WGS sequence"/>
</dbReference>
<keyword evidence="1" id="KW-1133">Transmembrane helix</keyword>
<feature type="transmembrane region" description="Helical" evidence="1">
    <location>
        <begin position="63"/>
        <end position="84"/>
    </location>
</feature>
<name>A0A6A5WWU4_9PLEO</name>
<evidence type="ECO:0000313" key="3">
    <source>
        <dbReference type="Proteomes" id="UP000799779"/>
    </source>
</evidence>
<dbReference type="OrthoDB" id="3705674at2759"/>
<organism evidence="2 3">
    <name type="scientific">Amniculicola lignicola CBS 123094</name>
    <dbReference type="NCBI Taxonomy" id="1392246"/>
    <lineage>
        <taxon>Eukaryota</taxon>
        <taxon>Fungi</taxon>
        <taxon>Dikarya</taxon>
        <taxon>Ascomycota</taxon>
        <taxon>Pezizomycotina</taxon>
        <taxon>Dothideomycetes</taxon>
        <taxon>Pleosporomycetidae</taxon>
        <taxon>Pleosporales</taxon>
        <taxon>Amniculicolaceae</taxon>
        <taxon>Amniculicola</taxon>
    </lineage>
</organism>
<evidence type="ECO:0000313" key="2">
    <source>
        <dbReference type="EMBL" id="KAF2006192.1"/>
    </source>
</evidence>
<keyword evidence="1" id="KW-0812">Transmembrane</keyword>
<keyword evidence="3" id="KW-1185">Reference proteome</keyword>
<reference evidence="2" key="1">
    <citation type="journal article" date="2020" name="Stud. Mycol.">
        <title>101 Dothideomycetes genomes: a test case for predicting lifestyles and emergence of pathogens.</title>
        <authorList>
            <person name="Haridas S."/>
            <person name="Albert R."/>
            <person name="Binder M."/>
            <person name="Bloem J."/>
            <person name="Labutti K."/>
            <person name="Salamov A."/>
            <person name="Andreopoulos B."/>
            <person name="Baker S."/>
            <person name="Barry K."/>
            <person name="Bills G."/>
            <person name="Bluhm B."/>
            <person name="Cannon C."/>
            <person name="Castanera R."/>
            <person name="Culley D."/>
            <person name="Daum C."/>
            <person name="Ezra D."/>
            <person name="Gonzalez J."/>
            <person name="Henrissat B."/>
            <person name="Kuo A."/>
            <person name="Liang C."/>
            <person name="Lipzen A."/>
            <person name="Lutzoni F."/>
            <person name="Magnuson J."/>
            <person name="Mondo S."/>
            <person name="Nolan M."/>
            <person name="Ohm R."/>
            <person name="Pangilinan J."/>
            <person name="Park H.-J."/>
            <person name="Ramirez L."/>
            <person name="Alfaro M."/>
            <person name="Sun H."/>
            <person name="Tritt A."/>
            <person name="Yoshinaga Y."/>
            <person name="Zwiers L.-H."/>
            <person name="Turgeon B."/>
            <person name="Goodwin S."/>
            <person name="Spatafora J."/>
            <person name="Crous P."/>
            <person name="Grigoriev I."/>
        </authorList>
    </citation>
    <scope>NUCLEOTIDE SEQUENCE</scope>
    <source>
        <strain evidence="2">CBS 123094</strain>
    </source>
</reference>
<keyword evidence="1" id="KW-0472">Membrane</keyword>
<sequence length="242" mass="27048">MEDIIATTVARLSDQGLTKQDKKNLTTRFAFLWLERPGESKKSSKWRINLVRDTFRNVLDKSAHLFVILLLLLSPTACGQRVFIDGTIMPLLKSESYDSCSFSLGLRDKEFLVETAEDKGFLQESEFIAVMHALFPEGWSHEVEHTDVSSAGNRTITYAYSKMPRSNIPLFLHVLAEAIERSNLVAGEIQKGDDETGAATVLIPAGDVDCSCSIAVSRVVITEALGQLRFTQVYEQKWAPFN</sequence>